<dbReference type="EMBL" id="BAAAMY010000001">
    <property type="protein sequence ID" value="GAA1907610.1"/>
    <property type="molecule type" value="Genomic_DNA"/>
</dbReference>
<protein>
    <submittedName>
        <fullName evidence="6">SDR family oxidoreductase</fullName>
    </submittedName>
</protein>
<dbReference type="InterPro" id="IPR045313">
    <property type="entry name" value="CBR1-like"/>
</dbReference>
<feature type="compositionally biased region" description="Low complexity" evidence="5">
    <location>
        <begin position="48"/>
        <end position="59"/>
    </location>
</feature>
<dbReference type="PRINTS" id="PR00080">
    <property type="entry name" value="SDRFAMILY"/>
</dbReference>
<name>A0ABN2NZ02_9ACTN</name>
<evidence type="ECO:0000256" key="4">
    <source>
        <dbReference type="RuleBase" id="RU000363"/>
    </source>
</evidence>
<comment type="similarity">
    <text evidence="1 4">Belongs to the short-chain dehydrogenases/reductases (SDR) family.</text>
</comment>
<evidence type="ECO:0000256" key="3">
    <source>
        <dbReference type="ARBA" id="ARBA00023002"/>
    </source>
</evidence>
<evidence type="ECO:0000256" key="1">
    <source>
        <dbReference type="ARBA" id="ARBA00006484"/>
    </source>
</evidence>
<gene>
    <name evidence="6" type="ORF">GCM10009737_05590</name>
</gene>
<proteinExistence type="inferred from homology"/>
<dbReference type="InterPro" id="IPR036291">
    <property type="entry name" value="NAD(P)-bd_dom_sf"/>
</dbReference>
<keyword evidence="7" id="KW-1185">Reference proteome</keyword>
<comment type="caution">
    <text evidence="6">The sequence shown here is derived from an EMBL/GenBank/DDBJ whole genome shotgun (WGS) entry which is preliminary data.</text>
</comment>
<sequence>MSPSRPEPDPAPLPDRPACGPGPVDTARVSAPTQTVLGPEDAATNHGPMTETTSTPTPTHRGRTALVTGANKGIGLEIARGLGALGFTVGVGARDADRGATAVATLEADGLDVFLVPLDVADDASVAAAADLLERRGGGLDVLVNNAGITGSMPQEPTVVHLDTLRTVLETNVFGVIRTTNAMLPMLRRSTAARIVNVSSGVGSLARQSAAATDGAAGPVAAAYSPSKTYLNAVMLQYVRELAGTGILVNAACPGYVATDLNGFAGHRTTEQGAATPIRLATLPDDGPTGGFFEDAGVVPW</sequence>
<reference evidence="6 7" key="1">
    <citation type="journal article" date="2019" name="Int. J. Syst. Evol. Microbiol.">
        <title>The Global Catalogue of Microorganisms (GCM) 10K type strain sequencing project: providing services to taxonomists for standard genome sequencing and annotation.</title>
        <authorList>
            <consortium name="The Broad Institute Genomics Platform"/>
            <consortium name="The Broad Institute Genome Sequencing Center for Infectious Disease"/>
            <person name="Wu L."/>
            <person name="Ma J."/>
        </authorList>
    </citation>
    <scope>NUCLEOTIDE SEQUENCE [LARGE SCALE GENOMIC DNA]</scope>
    <source>
        <strain evidence="6 7">JCM 14046</strain>
    </source>
</reference>
<dbReference type="InterPro" id="IPR002347">
    <property type="entry name" value="SDR_fam"/>
</dbReference>
<dbReference type="PANTHER" id="PTHR43490:SF99">
    <property type="entry name" value="SHORT-CHAIN DEHYDROGENASE_REDUCTASE"/>
    <property type="match status" value="1"/>
</dbReference>
<accession>A0ABN2NZ02</accession>
<dbReference type="Proteomes" id="UP001501612">
    <property type="component" value="Unassembled WGS sequence"/>
</dbReference>
<dbReference type="Pfam" id="PF00106">
    <property type="entry name" value="adh_short"/>
    <property type="match status" value="1"/>
</dbReference>
<dbReference type="SUPFAM" id="SSF51735">
    <property type="entry name" value="NAD(P)-binding Rossmann-fold domains"/>
    <property type="match status" value="1"/>
</dbReference>
<evidence type="ECO:0000313" key="7">
    <source>
        <dbReference type="Proteomes" id="UP001501612"/>
    </source>
</evidence>
<dbReference type="Gene3D" id="3.40.50.720">
    <property type="entry name" value="NAD(P)-binding Rossmann-like Domain"/>
    <property type="match status" value="1"/>
</dbReference>
<keyword evidence="2" id="KW-0521">NADP</keyword>
<dbReference type="CDD" id="cd05324">
    <property type="entry name" value="carb_red_PTCR-like_SDR_c"/>
    <property type="match status" value="1"/>
</dbReference>
<keyword evidence="3" id="KW-0560">Oxidoreductase</keyword>
<evidence type="ECO:0000256" key="5">
    <source>
        <dbReference type="SAM" id="MobiDB-lite"/>
    </source>
</evidence>
<evidence type="ECO:0000256" key="2">
    <source>
        <dbReference type="ARBA" id="ARBA00022857"/>
    </source>
</evidence>
<dbReference type="PANTHER" id="PTHR43490">
    <property type="entry name" value="(+)-NEOMENTHOL DEHYDROGENASE"/>
    <property type="match status" value="1"/>
</dbReference>
<organism evidence="6 7">
    <name type="scientific">Nocardioides lentus</name>
    <dbReference type="NCBI Taxonomy" id="338077"/>
    <lineage>
        <taxon>Bacteria</taxon>
        <taxon>Bacillati</taxon>
        <taxon>Actinomycetota</taxon>
        <taxon>Actinomycetes</taxon>
        <taxon>Propionibacteriales</taxon>
        <taxon>Nocardioidaceae</taxon>
        <taxon>Nocardioides</taxon>
    </lineage>
</organism>
<feature type="region of interest" description="Disordered" evidence="5">
    <location>
        <begin position="1"/>
        <end position="61"/>
    </location>
</feature>
<evidence type="ECO:0000313" key="6">
    <source>
        <dbReference type="EMBL" id="GAA1907610.1"/>
    </source>
</evidence>
<dbReference type="PRINTS" id="PR00081">
    <property type="entry name" value="GDHRDH"/>
</dbReference>